<dbReference type="AlphaFoldDB" id="W7HYC1"/>
<evidence type="ECO:0000256" key="1">
    <source>
        <dbReference type="SAM" id="MobiDB-lite"/>
    </source>
</evidence>
<feature type="compositionally biased region" description="Low complexity" evidence="1">
    <location>
        <begin position="207"/>
        <end position="218"/>
    </location>
</feature>
<evidence type="ECO:0000313" key="2">
    <source>
        <dbReference type="EMBL" id="EWC48469.1"/>
    </source>
</evidence>
<accession>W7HYC1</accession>
<name>W7HYC1_9PEZI</name>
<dbReference type="HOGENOM" id="CLU_811266_0_0_1"/>
<sequence length="302" mass="33545">MAPSLLSSMPVAVNPYNVSSLTFDTGPLADFSNDWALRQKEWPNFLPNIAPGPPKKHAFYKEISVDGNPYLCFQNVIIQRAPSQASLGSPDAAECVGARNSPKYGRDFFSLGIPIRVMVELGDQLTKLHSIPLGSCRSVLKGDHFWIVARPPPAYPPQLVDEDMESFFLQWDEFVKTDLRSASWLCHVIVQARVRAESDCDFEQEYGSGEESLKGKSGMPPKHRSSPIDPLSHGDFSLGITVQKIVLLEKLDVEAPTVAEMEEQRYACFLRGHEDPIPKSPSETDQSQDSFGSKFSQATKSR</sequence>
<feature type="region of interest" description="Disordered" evidence="1">
    <location>
        <begin position="270"/>
        <end position="302"/>
    </location>
</feature>
<proteinExistence type="predicted"/>
<dbReference type="EMBL" id="KI966390">
    <property type="protein sequence ID" value="EWC48469.1"/>
    <property type="molecule type" value="Genomic_DNA"/>
</dbReference>
<feature type="compositionally biased region" description="Polar residues" evidence="1">
    <location>
        <begin position="281"/>
        <end position="302"/>
    </location>
</feature>
<reference evidence="2 3" key="1">
    <citation type="submission" date="2013-05" db="EMBL/GenBank/DDBJ databases">
        <title>Drechslerella stenobrocha genome reveals carnivorous origination and mechanical trapping mechanism of predatory fungi.</title>
        <authorList>
            <person name="Liu X."/>
            <person name="Zhang W."/>
            <person name="Liu K."/>
        </authorList>
    </citation>
    <scope>NUCLEOTIDE SEQUENCE [LARGE SCALE GENOMIC DNA]</scope>
    <source>
        <strain evidence="2 3">248</strain>
    </source>
</reference>
<dbReference type="OrthoDB" id="5330869at2759"/>
<evidence type="ECO:0000313" key="3">
    <source>
        <dbReference type="Proteomes" id="UP000024837"/>
    </source>
</evidence>
<dbReference type="Proteomes" id="UP000024837">
    <property type="component" value="Unassembled WGS sequence"/>
</dbReference>
<feature type="region of interest" description="Disordered" evidence="1">
    <location>
        <begin position="207"/>
        <end position="230"/>
    </location>
</feature>
<organism evidence="2 3">
    <name type="scientific">Drechslerella stenobrocha 248</name>
    <dbReference type="NCBI Taxonomy" id="1043628"/>
    <lineage>
        <taxon>Eukaryota</taxon>
        <taxon>Fungi</taxon>
        <taxon>Dikarya</taxon>
        <taxon>Ascomycota</taxon>
        <taxon>Pezizomycotina</taxon>
        <taxon>Orbiliomycetes</taxon>
        <taxon>Orbiliales</taxon>
        <taxon>Orbiliaceae</taxon>
        <taxon>Drechslerella</taxon>
    </lineage>
</organism>
<protein>
    <submittedName>
        <fullName evidence="2">Uncharacterized protein</fullName>
    </submittedName>
</protein>
<keyword evidence="3" id="KW-1185">Reference proteome</keyword>
<gene>
    <name evidence="2" type="ORF">DRE_02238</name>
</gene>